<dbReference type="InterPro" id="IPR036105">
    <property type="entry name" value="DiNase_FeMo-co_biosyn_sf"/>
</dbReference>
<dbReference type="SUPFAM" id="SSF53146">
    <property type="entry name" value="Nitrogenase accessory factor-like"/>
    <property type="match status" value="1"/>
</dbReference>
<evidence type="ECO:0000259" key="2">
    <source>
        <dbReference type="Pfam" id="PF02579"/>
    </source>
</evidence>
<dbReference type="Gene3D" id="3.30.420.130">
    <property type="entry name" value="Dinitrogenase iron-molybdenum cofactor biosynthesis domain"/>
    <property type="match status" value="1"/>
</dbReference>
<dbReference type="EMBL" id="CP151406">
    <property type="protein sequence ID" value="WZJ20733.1"/>
    <property type="molecule type" value="Genomic_DNA"/>
</dbReference>
<dbReference type="Pfam" id="PF02579">
    <property type="entry name" value="Nitro_FeMo-Co"/>
    <property type="match status" value="1"/>
</dbReference>
<feature type="domain" description="Dinitrogenase iron-molybdenum cofactor biosynthesis" evidence="2">
    <location>
        <begin position="11"/>
        <end position="100"/>
    </location>
</feature>
<keyword evidence="4" id="KW-1185">Reference proteome</keyword>
<reference evidence="3 4" key="1">
    <citation type="submission" date="2024-04" db="EMBL/GenBank/DDBJ databases">
        <title>Dissimilatory iodate-reducing microorganisms contribute to the enrichment of iodine in groundwater.</title>
        <authorList>
            <person name="Jiang Z."/>
        </authorList>
    </citation>
    <scope>NUCLEOTIDE SEQUENCE [LARGE SCALE GENOMIC DNA]</scope>
    <source>
        <strain evidence="3 4">NCP973</strain>
    </source>
</reference>
<sequence>MQIAITSQNRRTITEHAGKCRNFWLYDIEDKQIAGKRLVELPMEQSFHASHSGLPGALSGINVLITAGMGGKLFRRLLDLGVQPLLACEEDPDRAIADFLAGCLLTRSLVFACHDHEGHSHAH</sequence>
<keyword evidence="1" id="KW-0535">Nitrogen fixation</keyword>
<evidence type="ECO:0000256" key="1">
    <source>
        <dbReference type="ARBA" id="ARBA00023231"/>
    </source>
</evidence>
<dbReference type="InterPro" id="IPR003731">
    <property type="entry name" value="Di-Nase_FeMo-co_biosynth"/>
</dbReference>
<name>A0ABZ2XED8_9RHOO</name>
<dbReference type="Proteomes" id="UP001479520">
    <property type="component" value="Chromosome"/>
</dbReference>
<organism evidence="3 4">
    <name type="scientific">Azonexus hydrophilus</name>
    <dbReference type="NCBI Taxonomy" id="418702"/>
    <lineage>
        <taxon>Bacteria</taxon>
        <taxon>Pseudomonadati</taxon>
        <taxon>Pseudomonadota</taxon>
        <taxon>Betaproteobacteria</taxon>
        <taxon>Rhodocyclales</taxon>
        <taxon>Azonexaceae</taxon>
        <taxon>Azonexus</taxon>
    </lineage>
</organism>
<protein>
    <submittedName>
        <fullName evidence="3">NifB/NifX family molybdenum-iron cluster-binding protein</fullName>
    </submittedName>
</protein>
<gene>
    <name evidence="3" type="ORF">AADV58_12325</name>
</gene>
<evidence type="ECO:0000313" key="3">
    <source>
        <dbReference type="EMBL" id="WZJ20733.1"/>
    </source>
</evidence>
<dbReference type="RefSeq" id="WP_341743329.1">
    <property type="nucleotide sequence ID" value="NZ_CP151406.1"/>
</dbReference>
<evidence type="ECO:0000313" key="4">
    <source>
        <dbReference type="Proteomes" id="UP001479520"/>
    </source>
</evidence>
<proteinExistence type="predicted"/>
<accession>A0ABZ2XED8</accession>